<dbReference type="Proteomes" id="UP000499080">
    <property type="component" value="Unassembled WGS sequence"/>
</dbReference>
<gene>
    <name evidence="1" type="ORF">AVEN_119929_1</name>
</gene>
<evidence type="ECO:0000313" key="2">
    <source>
        <dbReference type="Proteomes" id="UP000499080"/>
    </source>
</evidence>
<protein>
    <submittedName>
        <fullName evidence="1">Uncharacterized protein</fullName>
    </submittedName>
</protein>
<name>A0A4Y2I1Z1_ARAVE</name>
<organism evidence="1 2">
    <name type="scientific">Araneus ventricosus</name>
    <name type="common">Orbweaver spider</name>
    <name type="synonym">Epeira ventricosa</name>
    <dbReference type="NCBI Taxonomy" id="182803"/>
    <lineage>
        <taxon>Eukaryota</taxon>
        <taxon>Metazoa</taxon>
        <taxon>Ecdysozoa</taxon>
        <taxon>Arthropoda</taxon>
        <taxon>Chelicerata</taxon>
        <taxon>Arachnida</taxon>
        <taxon>Araneae</taxon>
        <taxon>Araneomorphae</taxon>
        <taxon>Entelegynae</taxon>
        <taxon>Araneoidea</taxon>
        <taxon>Araneidae</taxon>
        <taxon>Araneus</taxon>
    </lineage>
</organism>
<dbReference type="OrthoDB" id="6431089at2759"/>
<dbReference type="AlphaFoldDB" id="A0A4Y2I1Z1"/>
<evidence type="ECO:0000313" key="1">
    <source>
        <dbReference type="EMBL" id="GBM71206.1"/>
    </source>
</evidence>
<accession>A0A4Y2I1Z1</accession>
<sequence length="99" mass="11818">MSGKRYASIILYDLPNTTIDQEVQEALRTYTEDGENIRLRLKLKGRKPDTSQWVMDTPGKQFLQLRRFRKIAVNWNVFQMKEFYHVKRCQFCQAFGHTS</sequence>
<comment type="caution">
    <text evidence="1">The sequence shown here is derived from an EMBL/GenBank/DDBJ whole genome shotgun (WGS) entry which is preliminary data.</text>
</comment>
<dbReference type="EMBL" id="BGPR01002299">
    <property type="protein sequence ID" value="GBM71206.1"/>
    <property type="molecule type" value="Genomic_DNA"/>
</dbReference>
<proteinExistence type="predicted"/>
<reference evidence="1 2" key="1">
    <citation type="journal article" date="2019" name="Sci. Rep.">
        <title>Orb-weaving spider Araneus ventricosus genome elucidates the spidroin gene catalogue.</title>
        <authorList>
            <person name="Kono N."/>
            <person name="Nakamura H."/>
            <person name="Ohtoshi R."/>
            <person name="Moran D.A.P."/>
            <person name="Shinohara A."/>
            <person name="Yoshida Y."/>
            <person name="Fujiwara M."/>
            <person name="Mori M."/>
            <person name="Tomita M."/>
            <person name="Arakawa K."/>
        </authorList>
    </citation>
    <scope>NUCLEOTIDE SEQUENCE [LARGE SCALE GENOMIC DNA]</scope>
</reference>
<keyword evidence="2" id="KW-1185">Reference proteome</keyword>